<name>A0A9W8NHX5_9PEZI</name>
<feature type="compositionally biased region" description="Acidic residues" evidence="1">
    <location>
        <begin position="1378"/>
        <end position="1388"/>
    </location>
</feature>
<evidence type="ECO:0000256" key="1">
    <source>
        <dbReference type="SAM" id="MobiDB-lite"/>
    </source>
</evidence>
<dbReference type="Proteomes" id="UP001148614">
    <property type="component" value="Unassembled WGS sequence"/>
</dbReference>
<feature type="compositionally biased region" description="Polar residues" evidence="1">
    <location>
        <begin position="827"/>
        <end position="839"/>
    </location>
</feature>
<dbReference type="Gene3D" id="1.20.120.1020">
    <property type="entry name" value="Prion-inhibition and propagation, HeLo domain"/>
    <property type="match status" value="1"/>
</dbReference>
<evidence type="ECO:0000313" key="2">
    <source>
        <dbReference type="EMBL" id="KAJ3576389.1"/>
    </source>
</evidence>
<dbReference type="PANTHER" id="PTHR37542">
    <property type="entry name" value="HELO DOMAIN-CONTAINING PROTEIN-RELATED"/>
    <property type="match status" value="1"/>
</dbReference>
<dbReference type="VEuPathDB" id="FungiDB:F4678DRAFT_97381"/>
<dbReference type="SUPFAM" id="SSF56112">
    <property type="entry name" value="Protein kinase-like (PK-like)"/>
    <property type="match status" value="1"/>
</dbReference>
<feature type="compositionally biased region" description="Low complexity" evidence="1">
    <location>
        <begin position="153"/>
        <end position="169"/>
    </location>
</feature>
<feature type="region of interest" description="Disordered" evidence="1">
    <location>
        <begin position="1370"/>
        <end position="1391"/>
    </location>
</feature>
<feature type="region of interest" description="Disordered" evidence="1">
    <location>
        <begin position="806"/>
        <end position="890"/>
    </location>
</feature>
<gene>
    <name evidence="2" type="ORF">NPX13_g3726</name>
</gene>
<dbReference type="PANTHER" id="PTHR37542:SF2">
    <property type="entry name" value="PROTEIN KINASE DOMAIN-CONTAINING PROTEIN"/>
    <property type="match status" value="1"/>
</dbReference>
<dbReference type="InterPro" id="IPR011009">
    <property type="entry name" value="Kinase-like_dom_sf"/>
</dbReference>
<feature type="region of interest" description="Disordered" evidence="1">
    <location>
        <begin position="726"/>
        <end position="778"/>
    </location>
</feature>
<reference evidence="2" key="1">
    <citation type="submission" date="2022-07" db="EMBL/GenBank/DDBJ databases">
        <title>Genome Sequence of Xylaria arbuscula.</title>
        <authorList>
            <person name="Buettner E."/>
        </authorList>
    </citation>
    <scope>NUCLEOTIDE SEQUENCE</scope>
    <source>
        <strain evidence="2">VT107</strain>
    </source>
</reference>
<accession>A0A9W8NHX5</accession>
<protein>
    <recommendedName>
        <fullName evidence="4">Protein kinase domain-containing protein</fullName>
    </recommendedName>
</protein>
<dbReference type="EMBL" id="JANPWZ010000480">
    <property type="protein sequence ID" value="KAJ3576389.1"/>
    <property type="molecule type" value="Genomic_DNA"/>
</dbReference>
<feature type="compositionally biased region" description="Acidic residues" evidence="1">
    <location>
        <begin position="876"/>
        <end position="888"/>
    </location>
</feature>
<comment type="caution">
    <text evidence="2">The sequence shown here is derived from an EMBL/GenBank/DDBJ whole genome shotgun (WGS) entry which is preliminary data.</text>
</comment>
<keyword evidence="3" id="KW-1185">Reference proteome</keyword>
<feature type="compositionally biased region" description="Low complexity" evidence="1">
    <location>
        <begin position="843"/>
        <end position="854"/>
    </location>
</feature>
<dbReference type="InterPro" id="IPR038305">
    <property type="entry name" value="HeLo_sf"/>
</dbReference>
<feature type="region of interest" description="Disordered" evidence="1">
    <location>
        <begin position="153"/>
        <end position="179"/>
    </location>
</feature>
<evidence type="ECO:0000313" key="3">
    <source>
        <dbReference type="Proteomes" id="UP001148614"/>
    </source>
</evidence>
<proteinExistence type="predicted"/>
<feature type="region of interest" description="Disordered" evidence="1">
    <location>
        <begin position="555"/>
        <end position="575"/>
    </location>
</feature>
<evidence type="ECO:0008006" key="4">
    <source>
        <dbReference type="Google" id="ProtNLM"/>
    </source>
</evidence>
<sequence>MTLGVQRRLSRLYNDTKKSSDFVQEPLQAADDPEIKALHRKLRIQKDRLVSWGVEWSDRSDSGQSAEIDESLKKAGLTDLVESIMATIKDILAEAEPLWLASKRPAGSDKSAEKASGDRKTPLIVWDKGRFEDLVKDLTASIDTLCDLSRTRASTTMTTSSSKNTMMSKPSIEDMRPYSSTRIQTPQQIDPQNLLSLRSFQAQSLSESTPSQERPQEIFFMSKQAYTDLTHRPAGRPWCPLLVEYAEFDPIYSATGIMPEMVRFEKLSAGLQTESSRSPGAWIGLPLLLGYYEDMERSRVALVYSFPPTFNAITFDNVTQHPVDNLCTLSNLLSRPDFEPTLEAKFRLAYNLANTVFDMHSRGITHGNLHGSTISFANIMEGDSGMSNANEIDIRRPLISSFDIFPNSPSPSTGQATSMFLLHRHPLDPRTTSQSPLAVNSDTKTLDLYSLAMMLVSIGLWTTLENLVPNLDSPSVPESVLGQLAIRCGTPYMRAVQACWNAVELELSRPGNGDEIIRQVQLRASGYLEACCILDSVSELEDRLSDDFVRAPSRQNVKPKASTTSLPGSSITYTSKSQSYDIKRALPQERSQSFPTERVPLVKPQPIETKSEKFKEPKDIKEKQPKLRLYPQIPLPDDVVEQWNEVLMPQINMALRHFYRKHPESVEISIESIGESPQKTTPTVLVVCTSVSKVRAILNKKLGILFDGTTTNIALKVCRGSMVRSRKSPVRSMAKSNIPDDSSRHSQIEEDESQEPPAANPDYQRKPQNGASIGAWIGDKHLPPVSLGGVIIVDDKPYGMTVHHMLDDPDRPFQPSDDFEEIPDSATRASAPTFRSSASARDLSYLTEGETSSESSDDFACEFSDTESEYSVTDITSDEEDEDEDEEFNQPGDIPGIEPGCGNGFAGYIVTQPALDDVPEGFYPSRETENEDHIDTYSVGEVYASSGIRRRTENNLIHEIDWALFEFQDERLPDRNLFPPVDAGDHRVLTLDNLQPVEVAPVKSLPGLDVQCVARTSGAQAGRILPALTTVKIYGRASPSHSYQVSGRIPGISKPMSPPNQTGRGVSLGIPGDSGAWIVDRLYGRLCGHILAWSERKQVAYICPMDVLLLDIAETLQTTDVRLPNGDILFASSDNRADNDVVEISGSEAWTEDDIPDTEDIYQSQHAPPHVGKDDVNMNILARDMDKVHIQGTEVRYADDDDDGNGKLLERGLGVSPLGYSLRLILSVPPFILYFSMDLLIARLTYADKKARRATPDTDRYPMTLSLTLACTPPAPEVVGSTVENSDVTVRVGRIVVVPLLRVIVTVVAGDEESSSVLLLRLVMSLVSMSTDPVVGIGTGRGTSVIPIAELGGVEVVRAARGIVCWLRSSSGSGSDVSCDDDDNEDDAGGSSSIERMADIMVVVVVAALVTPPSLCCRCCCC</sequence>
<feature type="compositionally biased region" description="Acidic residues" evidence="1">
    <location>
        <begin position="855"/>
        <end position="868"/>
    </location>
</feature>
<organism evidence="2 3">
    <name type="scientific">Xylaria arbuscula</name>
    <dbReference type="NCBI Taxonomy" id="114810"/>
    <lineage>
        <taxon>Eukaryota</taxon>
        <taxon>Fungi</taxon>
        <taxon>Dikarya</taxon>
        <taxon>Ascomycota</taxon>
        <taxon>Pezizomycotina</taxon>
        <taxon>Sordariomycetes</taxon>
        <taxon>Xylariomycetidae</taxon>
        <taxon>Xylariales</taxon>
        <taxon>Xylariaceae</taxon>
        <taxon>Xylaria</taxon>
    </lineage>
</organism>